<comment type="caution">
    <text evidence="4">The sequence shown here is derived from an EMBL/GenBank/DDBJ whole genome shotgun (WGS) entry which is preliminary data.</text>
</comment>
<keyword evidence="3" id="KW-0460">Magnesium</keyword>
<evidence type="ECO:0000313" key="4">
    <source>
        <dbReference type="EMBL" id="RSL34201.1"/>
    </source>
</evidence>
<sequence length="227" mass="26392">MIFFDIDGTLLDHNRAEEEGFLEFLRAHRHNFPFSENESIHLWKKLSKTYFETFLSNQLTFHEQKILRMISFFHAANIDISNQTAEQKFNLYLSFYKKNWRPFQDVTPTLHRLRAKGHTLGIISNGDYDQQVEKLQDMKIIQYFDSITTSGECGISKPNKTIFEKACANTDTPCRDCYYVGDRLDTDALGSINAGMKGIWLNRGNLNITHKDVIVIRSLNELSDIRV</sequence>
<evidence type="ECO:0000256" key="2">
    <source>
        <dbReference type="ARBA" id="ARBA00022801"/>
    </source>
</evidence>
<dbReference type="InterPro" id="IPR023214">
    <property type="entry name" value="HAD_sf"/>
</dbReference>
<organism evidence="4 5">
    <name type="scientific">Salibacterium salarium</name>
    <dbReference type="NCBI Taxonomy" id="284579"/>
    <lineage>
        <taxon>Bacteria</taxon>
        <taxon>Bacillati</taxon>
        <taxon>Bacillota</taxon>
        <taxon>Bacilli</taxon>
        <taxon>Bacillales</taxon>
        <taxon>Bacillaceae</taxon>
    </lineage>
</organism>
<comment type="cofactor">
    <cofactor evidence="1">
        <name>Mg(2+)</name>
        <dbReference type="ChEBI" id="CHEBI:18420"/>
    </cofactor>
</comment>
<dbReference type="GO" id="GO:0044281">
    <property type="term" value="P:small molecule metabolic process"/>
    <property type="evidence" value="ECO:0007669"/>
    <property type="project" value="UniProtKB-ARBA"/>
</dbReference>
<dbReference type="PANTHER" id="PTHR46470:SF4">
    <property type="entry name" value="5-AMINO-6-(5-PHOSPHO-D-RIBITYLAMINO)URACIL PHOSPHATASE YIGB"/>
    <property type="match status" value="1"/>
</dbReference>
<proteinExistence type="predicted"/>
<dbReference type="OrthoDB" id="25198at2"/>
<dbReference type="InterPro" id="IPR006439">
    <property type="entry name" value="HAD-SF_hydro_IA"/>
</dbReference>
<dbReference type="Proteomes" id="UP000275076">
    <property type="component" value="Unassembled WGS sequence"/>
</dbReference>
<dbReference type="SFLD" id="SFLDS00003">
    <property type="entry name" value="Haloacid_Dehalogenase"/>
    <property type="match status" value="1"/>
</dbReference>
<name>A0A3R9QNL9_9BACI</name>
<evidence type="ECO:0000313" key="5">
    <source>
        <dbReference type="Proteomes" id="UP000275076"/>
    </source>
</evidence>
<dbReference type="Gene3D" id="3.40.50.1000">
    <property type="entry name" value="HAD superfamily/HAD-like"/>
    <property type="match status" value="1"/>
</dbReference>
<dbReference type="Gene3D" id="1.20.120.710">
    <property type="entry name" value="Haloacid dehalogenase hydrolase-like domain"/>
    <property type="match status" value="1"/>
</dbReference>
<dbReference type="AlphaFoldDB" id="A0A3R9QNL9"/>
<dbReference type="InterPro" id="IPR051400">
    <property type="entry name" value="HAD-like_hydrolase"/>
</dbReference>
<dbReference type="InterPro" id="IPR041492">
    <property type="entry name" value="HAD_2"/>
</dbReference>
<gene>
    <name evidence="4" type="ORF">D7Z54_06460</name>
</gene>
<accession>A0A3R9QNL9</accession>
<reference evidence="4 5" key="1">
    <citation type="submission" date="2018-10" db="EMBL/GenBank/DDBJ databases">
        <title>Draft genome sequence of Bacillus salarius IM0101, isolated from a hypersaline soil in Inner Mongolia, China.</title>
        <authorList>
            <person name="Yamprayoonswat W."/>
            <person name="Boonvisut S."/>
            <person name="Jumpathong W."/>
            <person name="Sittihan S."/>
            <person name="Ruangsuj P."/>
            <person name="Wanthongcharoen S."/>
            <person name="Thongpramul N."/>
            <person name="Pimmason S."/>
            <person name="Yu B."/>
            <person name="Yasawong M."/>
        </authorList>
    </citation>
    <scope>NUCLEOTIDE SEQUENCE [LARGE SCALE GENOMIC DNA]</scope>
    <source>
        <strain evidence="4 5">IM0101</strain>
    </source>
</reference>
<dbReference type="GO" id="GO:0016787">
    <property type="term" value="F:hydrolase activity"/>
    <property type="evidence" value="ECO:0007669"/>
    <property type="project" value="UniProtKB-KW"/>
</dbReference>
<evidence type="ECO:0000256" key="1">
    <source>
        <dbReference type="ARBA" id="ARBA00001946"/>
    </source>
</evidence>
<dbReference type="EMBL" id="RBVX01000004">
    <property type="protein sequence ID" value="RSL34201.1"/>
    <property type="molecule type" value="Genomic_DNA"/>
</dbReference>
<dbReference type="NCBIfam" id="TIGR01549">
    <property type="entry name" value="HAD-SF-IA-v1"/>
    <property type="match status" value="1"/>
</dbReference>
<dbReference type="Pfam" id="PF13419">
    <property type="entry name" value="HAD_2"/>
    <property type="match status" value="1"/>
</dbReference>
<dbReference type="InterPro" id="IPR036412">
    <property type="entry name" value="HAD-like_sf"/>
</dbReference>
<dbReference type="SUPFAM" id="SSF56784">
    <property type="entry name" value="HAD-like"/>
    <property type="match status" value="1"/>
</dbReference>
<dbReference type="RefSeq" id="WP_125555026.1">
    <property type="nucleotide sequence ID" value="NZ_RBVX01000004.1"/>
</dbReference>
<evidence type="ECO:0000256" key="3">
    <source>
        <dbReference type="ARBA" id="ARBA00022842"/>
    </source>
</evidence>
<protein>
    <submittedName>
        <fullName evidence="4">HAD family hydrolase</fullName>
    </submittedName>
</protein>
<dbReference type="PRINTS" id="PR00413">
    <property type="entry name" value="HADHALOGNASE"/>
</dbReference>
<dbReference type="PANTHER" id="PTHR46470">
    <property type="entry name" value="N-ACYLNEURAMINATE-9-PHOSPHATASE"/>
    <property type="match status" value="1"/>
</dbReference>
<dbReference type="SFLD" id="SFLDG01129">
    <property type="entry name" value="C1.5:_HAD__Beta-PGM__Phosphata"/>
    <property type="match status" value="1"/>
</dbReference>
<keyword evidence="2 4" id="KW-0378">Hydrolase</keyword>
<keyword evidence="5" id="KW-1185">Reference proteome</keyword>